<protein>
    <submittedName>
        <fullName evidence="3">YbhB/YbcL family Raf kinase inhibitor-like protein</fullName>
    </submittedName>
</protein>
<dbReference type="PANTHER" id="PTHR30289:SF1">
    <property type="entry name" value="PEBP (PHOSPHATIDYLETHANOLAMINE-BINDING PROTEIN) FAMILY PROTEIN"/>
    <property type="match status" value="1"/>
</dbReference>
<dbReference type="SUPFAM" id="SSF49777">
    <property type="entry name" value="PEBP-like"/>
    <property type="match status" value="1"/>
</dbReference>
<dbReference type="NCBIfam" id="TIGR00481">
    <property type="entry name" value="YbhB/YbcL family Raf kinase inhibitor-like protein"/>
    <property type="match status" value="1"/>
</dbReference>
<dbReference type="InterPro" id="IPR005247">
    <property type="entry name" value="YbhB_YbcL/LppC-like"/>
</dbReference>
<evidence type="ECO:0000313" key="3">
    <source>
        <dbReference type="EMBL" id="MEJ2871086.1"/>
    </source>
</evidence>
<dbReference type="Proteomes" id="UP001385809">
    <property type="component" value="Unassembled WGS sequence"/>
</dbReference>
<comment type="similarity">
    <text evidence="1">Belongs to the UPF0098 family.</text>
</comment>
<proteinExistence type="inferred from homology"/>
<evidence type="ECO:0000256" key="2">
    <source>
        <dbReference type="SAM" id="MobiDB-lite"/>
    </source>
</evidence>
<keyword evidence="4" id="KW-1185">Reference proteome</keyword>
<dbReference type="GO" id="GO:0004860">
    <property type="term" value="F:protein kinase inhibitor activity"/>
    <property type="evidence" value="ECO:0007669"/>
    <property type="project" value="UniProtKB-KW"/>
</dbReference>
<dbReference type="InterPro" id="IPR036610">
    <property type="entry name" value="PEBP-like_sf"/>
</dbReference>
<dbReference type="RefSeq" id="WP_337697655.1">
    <property type="nucleotide sequence ID" value="NZ_JBBEGN010000018.1"/>
</dbReference>
<dbReference type="Pfam" id="PF01161">
    <property type="entry name" value="PBP"/>
    <property type="match status" value="1"/>
</dbReference>
<sequence length="185" mass="19267">MTATATAPTAPPDPYLFLPDLPTFTVTSADVAEGTPLAAPHTSGLMGVPGGQDRSPQLSWQGFPTATRSFAVTCYDPDAPTASGFWHWAVADIPPDVTSLAAGAGDPDGSRLPEGAIALPNDAGLHRYLGAAPPEGHGVHHYHFVVHAVDVPRLGIPRGATPAYLGFVLFSHAIARARVTAVFER</sequence>
<keyword evidence="3" id="KW-0649">Protein kinase inhibitor</keyword>
<evidence type="ECO:0000313" key="4">
    <source>
        <dbReference type="Proteomes" id="UP001385809"/>
    </source>
</evidence>
<accession>A0ABU8MVZ2</accession>
<evidence type="ECO:0000256" key="1">
    <source>
        <dbReference type="ARBA" id="ARBA00007120"/>
    </source>
</evidence>
<dbReference type="PANTHER" id="PTHR30289">
    <property type="entry name" value="UNCHARACTERIZED PROTEIN YBCL-RELATED"/>
    <property type="match status" value="1"/>
</dbReference>
<dbReference type="InterPro" id="IPR008914">
    <property type="entry name" value="PEBP"/>
</dbReference>
<dbReference type="Gene3D" id="3.90.280.10">
    <property type="entry name" value="PEBP-like"/>
    <property type="match status" value="1"/>
</dbReference>
<gene>
    <name evidence="3" type="ORF">WCD74_25200</name>
</gene>
<organism evidence="3 4">
    <name type="scientific">Actinomycetospora aurantiaca</name>
    <dbReference type="NCBI Taxonomy" id="3129233"/>
    <lineage>
        <taxon>Bacteria</taxon>
        <taxon>Bacillati</taxon>
        <taxon>Actinomycetota</taxon>
        <taxon>Actinomycetes</taxon>
        <taxon>Pseudonocardiales</taxon>
        <taxon>Pseudonocardiaceae</taxon>
        <taxon>Actinomycetospora</taxon>
    </lineage>
</organism>
<reference evidence="3 4" key="1">
    <citation type="submission" date="2024-03" db="EMBL/GenBank/DDBJ databases">
        <title>Actinomycetospora sp. OC33-EN08, a novel actinomycete isolated from wild orchid (Aerides multiflora).</title>
        <authorList>
            <person name="Suriyachadkun C."/>
        </authorList>
    </citation>
    <scope>NUCLEOTIDE SEQUENCE [LARGE SCALE GENOMIC DNA]</scope>
    <source>
        <strain evidence="3 4">OC33-EN08</strain>
    </source>
</reference>
<dbReference type="EMBL" id="JBBEGN010000018">
    <property type="protein sequence ID" value="MEJ2871086.1"/>
    <property type="molecule type" value="Genomic_DNA"/>
</dbReference>
<name>A0ABU8MVZ2_9PSEU</name>
<dbReference type="CDD" id="cd00865">
    <property type="entry name" value="PEBP_bact_arch"/>
    <property type="match status" value="1"/>
</dbReference>
<comment type="caution">
    <text evidence="3">The sequence shown here is derived from an EMBL/GenBank/DDBJ whole genome shotgun (WGS) entry which is preliminary data.</text>
</comment>
<feature type="region of interest" description="Disordered" evidence="2">
    <location>
        <begin position="35"/>
        <end position="54"/>
    </location>
</feature>